<evidence type="ECO:0000313" key="2">
    <source>
        <dbReference type="Proteomes" id="UP001496720"/>
    </source>
</evidence>
<dbReference type="RefSeq" id="WP_352147784.1">
    <property type="nucleotide sequence ID" value="NZ_JBEOZY010000013.1"/>
</dbReference>
<sequence>MKVHFHLEADGDWPSASVESLWALDRGDGTVQLDNTPWFVRGVACGDVLASHPDEEGVLWAGHVVEPSQNCTIRRIVLRNKGSGAARQSVLNAFAELGVGGEGIERFGMVALDVPPEADLARVQRLLDHGVAQEWWDMEEGCVTDAWRAAQSG</sequence>
<name>A0ABV1SWL8_9ACTN</name>
<protein>
    <submittedName>
        <fullName evidence="1">DUF4265 domain-containing protein</fullName>
    </submittedName>
</protein>
<evidence type="ECO:0000313" key="1">
    <source>
        <dbReference type="EMBL" id="MER6166093.1"/>
    </source>
</evidence>
<dbReference type="EMBL" id="JBEOZY010000013">
    <property type="protein sequence ID" value="MER6166093.1"/>
    <property type="molecule type" value="Genomic_DNA"/>
</dbReference>
<organism evidence="1 2">
    <name type="scientific">Streptomyces violaceorubidus</name>
    <dbReference type="NCBI Taxonomy" id="284042"/>
    <lineage>
        <taxon>Bacteria</taxon>
        <taxon>Bacillati</taxon>
        <taxon>Actinomycetota</taxon>
        <taxon>Actinomycetes</taxon>
        <taxon>Kitasatosporales</taxon>
        <taxon>Streptomycetaceae</taxon>
        <taxon>Streptomyces</taxon>
    </lineage>
</organism>
<accession>A0ABV1SWL8</accession>
<reference evidence="1 2" key="1">
    <citation type="submission" date="2024-06" db="EMBL/GenBank/DDBJ databases">
        <title>The Natural Products Discovery Center: Release of the First 8490 Sequenced Strains for Exploring Actinobacteria Biosynthetic Diversity.</title>
        <authorList>
            <person name="Kalkreuter E."/>
            <person name="Kautsar S.A."/>
            <person name="Yang D."/>
            <person name="Bader C.D."/>
            <person name="Teijaro C.N."/>
            <person name="Fluegel L."/>
            <person name="Davis C.M."/>
            <person name="Simpson J.R."/>
            <person name="Lauterbach L."/>
            <person name="Steele A.D."/>
            <person name="Gui C."/>
            <person name="Meng S."/>
            <person name="Li G."/>
            <person name="Viehrig K."/>
            <person name="Ye F."/>
            <person name="Su P."/>
            <person name="Kiefer A.F."/>
            <person name="Nichols A."/>
            <person name="Cepeda A.J."/>
            <person name="Yan W."/>
            <person name="Fan B."/>
            <person name="Jiang Y."/>
            <person name="Adhikari A."/>
            <person name="Zheng C.-J."/>
            <person name="Schuster L."/>
            <person name="Cowan T.M."/>
            <person name="Smanski M.J."/>
            <person name="Chevrette M.G."/>
            <person name="De Carvalho L.P.S."/>
            <person name="Shen B."/>
        </authorList>
    </citation>
    <scope>NUCLEOTIDE SEQUENCE [LARGE SCALE GENOMIC DNA]</scope>
    <source>
        <strain evidence="1 2">NPDC001615</strain>
    </source>
</reference>
<dbReference type="Pfam" id="PF14085">
    <property type="entry name" value="DUF4265"/>
    <property type="match status" value="1"/>
</dbReference>
<proteinExistence type="predicted"/>
<keyword evidence="2" id="KW-1185">Reference proteome</keyword>
<dbReference type="InterPro" id="IPR025361">
    <property type="entry name" value="DUF4265"/>
</dbReference>
<gene>
    <name evidence="1" type="ORF">ABT188_16210</name>
</gene>
<dbReference type="Proteomes" id="UP001496720">
    <property type="component" value="Unassembled WGS sequence"/>
</dbReference>
<comment type="caution">
    <text evidence="1">The sequence shown here is derived from an EMBL/GenBank/DDBJ whole genome shotgun (WGS) entry which is preliminary data.</text>
</comment>